<evidence type="ECO:0000313" key="3">
    <source>
        <dbReference type="Proteomes" id="UP000464374"/>
    </source>
</evidence>
<dbReference type="EMBL" id="CP048020">
    <property type="protein sequence ID" value="QHX42775.1"/>
    <property type="molecule type" value="Genomic_DNA"/>
</dbReference>
<dbReference type="InterPro" id="IPR058404">
    <property type="entry name" value="DUF8091"/>
</dbReference>
<accession>A0A6P1XZH4</accession>
<sequence length="223" mass="25972">MINTYNETHLHRTLKDLYSSDSAVQETSLKGFICDIYDDGEIIEIQTSKLSALRIKLEKLLPLYPIQIVYPIIQNAYILTLNEDGSKRSCRKSPKHGTFYQIFRELLGIVHCLDNPNLTIRILYIDCEVIKIDDKKGRSRYKRPRIIDKKLLKIHREEEFHGIDSLTARFMTKLPDVFISTDIRKLGTGVYASYILSFLKKCQKIAFYTKAGRYHVYKKTGTE</sequence>
<evidence type="ECO:0000259" key="1">
    <source>
        <dbReference type="Pfam" id="PF26351"/>
    </source>
</evidence>
<organism evidence="2 3">
    <name type="scientific">Treponema vincentii</name>
    <dbReference type="NCBI Taxonomy" id="69710"/>
    <lineage>
        <taxon>Bacteria</taxon>
        <taxon>Pseudomonadati</taxon>
        <taxon>Spirochaetota</taxon>
        <taxon>Spirochaetia</taxon>
        <taxon>Spirochaetales</taxon>
        <taxon>Treponemataceae</taxon>
        <taxon>Treponema</taxon>
    </lineage>
</organism>
<dbReference type="KEGG" id="trz:GWP43_04145"/>
<reference evidence="2 3" key="1">
    <citation type="submission" date="2020-01" db="EMBL/GenBank/DDBJ databases">
        <title>Complete genome sequence of a human oral phylogroup 1 Treponema sp. strain ATCC 700766, originally isolated from periodontitis dental plaque.</title>
        <authorList>
            <person name="Chan Y."/>
            <person name="Huo Y.-B."/>
            <person name="Yu X.-L."/>
            <person name="Zeng H."/>
            <person name="Leung W.-K."/>
            <person name="Watt R.M."/>
        </authorList>
    </citation>
    <scope>NUCLEOTIDE SEQUENCE [LARGE SCALE GENOMIC DNA]</scope>
    <source>
        <strain evidence="2 3">OMZ 804</strain>
    </source>
</reference>
<protein>
    <recommendedName>
        <fullName evidence="1">DUF8091 domain-containing protein</fullName>
    </recommendedName>
</protein>
<dbReference type="RefSeq" id="WP_162662929.1">
    <property type="nucleotide sequence ID" value="NZ_CP048020.1"/>
</dbReference>
<proteinExistence type="predicted"/>
<dbReference type="Proteomes" id="UP000464374">
    <property type="component" value="Chromosome"/>
</dbReference>
<gene>
    <name evidence="2" type="ORF">GWP43_04145</name>
</gene>
<dbReference type="Pfam" id="PF26351">
    <property type="entry name" value="DUF8091"/>
    <property type="match status" value="1"/>
</dbReference>
<dbReference type="AlphaFoldDB" id="A0A6P1XZH4"/>
<feature type="domain" description="DUF8091" evidence="1">
    <location>
        <begin position="8"/>
        <end position="160"/>
    </location>
</feature>
<name>A0A6P1XZH4_9SPIR</name>
<evidence type="ECO:0000313" key="2">
    <source>
        <dbReference type="EMBL" id="QHX42775.1"/>
    </source>
</evidence>